<dbReference type="AlphaFoldDB" id="A0A0R1VFV1"/>
<keyword evidence="4" id="KW-0378">Hydrolase</keyword>
<dbReference type="RefSeq" id="WP_025014725.1">
    <property type="nucleotide sequence ID" value="NZ_AZFU01000022.1"/>
</dbReference>
<comment type="caution">
    <text evidence="4">The sequence shown here is derived from an EMBL/GenBank/DDBJ whole genome shotgun (WGS) entry which is preliminary data.</text>
</comment>
<dbReference type="GO" id="GO:0004175">
    <property type="term" value="F:endopeptidase activity"/>
    <property type="evidence" value="ECO:0007669"/>
    <property type="project" value="UniProtKB-ARBA"/>
</dbReference>
<dbReference type="GO" id="GO:0006508">
    <property type="term" value="P:proteolysis"/>
    <property type="evidence" value="ECO:0007669"/>
    <property type="project" value="UniProtKB-KW"/>
</dbReference>
<organism evidence="4 5">
    <name type="scientific">Lactobacillus kitasatonis DSM 16761 = JCM 1039</name>
    <dbReference type="NCBI Taxonomy" id="1423767"/>
    <lineage>
        <taxon>Bacteria</taxon>
        <taxon>Bacillati</taxon>
        <taxon>Bacillota</taxon>
        <taxon>Bacilli</taxon>
        <taxon>Lactobacillales</taxon>
        <taxon>Lactobacillaceae</taxon>
        <taxon>Lactobacillus</taxon>
    </lineage>
</organism>
<feature type="transmembrane region" description="Helical" evidence="2">
    <location>
        <begin position="7"/>
        <end position="30"/>
    </location>
</feature>
<feature type="transmembrane region" description="Helical" evidence="2">
    <location>
        <begin position="36"/>
        <end position="60"/>
    </location>
</feature>
<feature type="transmembrane region" description="Helical" evidence="2">
    <location>
        <begin position="147"/>
        <end position="166"/>
    </location>
</feature>
<dbReference type="PATRIC" id="fig|1423767.3.peg.945"/>
<proteinExistence type="inferred from homology"/>
<dbReference type="PANTHER" id="PTHR39430:SF1">
    <property type="entry name" value="PROTEASE"/>
    <property type="match status" value="1"/>
</dbReference>
<evidence type="ECO:0000256" key="2">
    <source>
        <dbReference type="SAM" id="Phobius"/>
    </source>
</evidence>
<evidence type="ECO:0000259" key="3">
    <source>
        <dbReference type="Pfam" id="PF02517"/>
    </source>
</evidence>
<keyword evidence="2" id="KW-0472">Membrane</keyword>
<feature type="transmembrane region" description="Helical" evidence="2">
    <location>
        <begin position="81"/>
        <end position="101"/>
    </location>
</feature>
<feature type="transmembrane region" description="Helical" evidence="2">
    <location>
        <begin position="116"/>
        <end position="135"/>
    </location>
</feature>
<dbReference type="EMBL" id="AZFU01000022">
    <property type="protein sequence ID" value="KRM04165.1"/>
    <property type="molecule type" value="Genomic_DNA"/>
</dbReference>
<reference evidence="4 5" key="1">
    <citation type="journal article" date="2015" name="Genome Announc.">
        <title>Expanding the biotechnology potential of lactobacilli through comparative genomics of 213 strains and associated genera.</title>
        <authorList>
            <person name="Sun Z."/>
            <person name="Harris H.M."/>
            <person name="McCann A."/>
            <person name="Guo C."/>
            <person name="Argimon S."/>
            <person name="Zhang W."/>
            <person name="Yang X."/>
            <person name="Jeffery I.B."/>
            <person name="Cooney J.C."/>
            <person name="Kagawa T.F."/>
            <person name="Liu W."/>
            <person name="Song Y."/>
            <person name="Salvetti E."/>
            <person name="Wrobel A."/>
            <person name="Rasinkangas P."/>
            <person name="Parkhill J."/>
            <person name="Rea M.C."/>
            <person name="O'Sullivan O."/>
            <person name="Ritari J."/>
            <person name="Douillard F.P."/>
            <person name="Paul Ross R."/>
            <person name="Yang R."/>
            <person name="Briner A.E."/>
            <person name="Felis G.E."/>
            <person name="de Vos W.M."/>
            <person name="Barrangou R."/>
            <person name="Klaenhammer T.R."/>
            <person name="Caufield P.W."/>
            <person name="Cui Y."/>
            <person name="Zhang H."/>
            <person name="O'Toole P.W."/>
        </authorList>
    </citation>
    <scope>NUCLEOTIDE SEQUENCE [LARGE SCALE GENOMIC DNA]</scope>
    <source>
        <strain evidence="4 5">DSM 16761</strain>
    </source>
</reference>
<dbReference type="GO" id="GO:0080120">
    <property type="term" value="P:CAAX-box protein maturation"/>
    <property type="evidence" value="ECO:0007669"/>
    <property type="project" value="UniProtKB-ARBA"/>
</dbReference>
<accession>A0A0R1VFV1</accession>
<dbReference type="Proteomes" id="UP000051307">
    <property type="component" value="Unassembled WGS sequence"/>
</dbReference>
<keyword evidence="2" id="KW-0812">Transmembrane</keyword>
<feature type="transmembrane region" description="Helical" evidence="2">
    <location>
        <begin position="199"/>
        <end position="221"/>
    </location>
</feature>
<evidence type="ECO:0000313" key="5">
    <source>
        <dbReference type="Proteomes" id="UP000051307"/>
    </source>
</evidence>
<keyword evidence="4" id="KW-0645">Protease</keyword>
<gene>
    <name evidence="4" type="ORF">FC59_GL000912</name>
</gene>
<keyword evidence="2" id="KW-1133">Transmembrane helix</keyword>
<dbReference type="OrthoDB" id="1437285at2"/>
<dbReference type="InterPro" id="IPR003675">
    <property type="entry name" value="Rce1/LyrA-like_dom"/>
</dbReference>
<feature type="domain" description="CAAX prenyl protease 2/Lysostaphin resistance protein A-like" evidence="3">
    <location>
        <begin position="115"/>
        <end position="212"/>
    </location>
</feature>
<protein>
    <submittedName>
        <fullName evidence="4">Caax amino terminal protease family protein</fullName>
    </submittedName>
</protein>
<evidence type="ECO:0000256" key="1">
    <source>
        <dbReference type="ARBA" id="ARBA00009067"/>
    </source>
</evidence>
<sequence>MKTTKAILGSILAIVSLVVASFISQSIIMLLKKCHIGYVVPILIGAILYAVIAYLLVKLIADRYLKVSLPRLGIQKFKISLKWILIAILLPLAVTAAFLVMNGKIVDANSSDMENIVFNIFYASLAAGFVEELIFRGVILNVLSIRWNYLVGVLVPSVIFGLLHIVSRNLSFISIIQLIIAGTLVGVMFSLIEMSEHSIWNSAVVHAIWNLITSAIFAIAVSPQKDALYSYVISSKNALLTGGGFGMESSLIAVIGYLVVALIAYKIFAKNK</sequence>
<evidence type="ECO:0000313" key="4">
    <source>
        <dbReference type="EMBL" id="KRM04165.1"/>
    </source>
</evidence>
<feature type="transmembrane region" description="Helical" evidence="2">
    <location>
        <begin position="172"/>
        <end position="192"/>
    </location>
</feature>
<name>A0A0R1VFV1_9LACO</name>
<dbReference type="PANTHER" id="PTHR39430">
    <property type="entry name" value="MEMBRANE-ASSOCIATED PROTEASE-RELATED"/>
    <property type="match status" value="1"/>
</dbReference>
<comment type="similarity">
    <text evidence="1">Belongs to the UPF0177 family.</text>
</comment>
<dbReference type="eggNOG" id="COG1266">
    <property type="taxonomic scope" value="Bacteria"/>
</dbReference>
<feature type="transmembrane region" description="Helical" evidence="2">
    <location>
        <begin position="249"/>
        <end position="268"/>
    </location>
</feature>
<dbReference type="Pfam" id="PF02517">
    <property type="entry name" value="Rce1-like"/>
    <property type="match status" value="1"/>
</dbReference>